<dbReference type="RefSeq" id="WP_248601927.1">
    <property type="nucleotide sequence ID" value="NZ_JAJIAO010000011.1"/>
</dbReference>
<dbReference type="EMBL" id="JAJIAO010000011">
    <property type="protein sequence ID" value="MCK8625208.1"/>
    <property type="molecule type" value="Genomic_DNA"/>
</dbReference>
<reference evidence="1 2" key="1">
    <citation type="submission" date="2021-11" db="EMBL/GenBank/DDBJ databases">
        <title>Comparative genomics of bee honey and flower isolates.</title>
        <authorList>
            <person name="Bechtner J.D."/>
            <person name="Gallus M.K."/>
            <person name="Ehrmann M."/>
        </authorList>
    </citation>
    <scope>NUCLEOTIDE SEQUENCE [LARGE SCALE GENOMIC DNA]</scope>
    <source>
        <strain evidence="1 2">M161</strain>
    </source>
</reference>
<organism evidence="1 2">
    <name type="scientific">Apilactobacillus xinyiensis</name>
    <dbReference type="NCBI Taxonomy" id="2841032"/>
    <lineage>
        <taxon>Bacteria</taxon>
        <taxon>Bacillati</taxon>
        <taxon>Bacillota</taxon>
        <taxon>Bacilli</taxon>
        <taxon>Lactobacillales</taxon>
        <taxon>Lactobacillaceae</taxon>
        <taxon>Apilactobacillus</taxon>
    </lineage>
</organism>
<dbReference type="Proteomes" id="UP001522905">
    <property type="component" value="Unassembled WGS sequence"/>
</dbReference>
<evidence type="ECO:0000313" key="1">
    <source>
        <dbReference type="EMBL" id="MCK8625208.1"/>
    </source>
</evidence>
<protein>
    <submittedName>
        <fullName evidence="1">Uncharacterized protein</fullName>
    </submittedName>
</protein>
<comment type="caution">
    <text evidence="1">The sequence shown here is derived from an EMBL/GenBank/DDBJ whole genome shotgun (WGS) entry which is preliminary data.</text>
</comment>
<proteinExistence type="predicted"/>
<accession>A0ABT0I3B7</accession>
<sequence>MNQEDKLEEELNKALRLRAEQSKKIRQIKKIKKQKNINNIGKTVLKQHKKIKSSEDFKKNYSVVKKEYREILDAFTVIVGIDSNTESSKLYFRNTEEINNIFNQNINDAATEKYKQIITDYIYKIQNKS</sequence>
<name>A0ABT0I3B7_9LACO</name>
<evidence type="ECO:0000313" key="2">
    <source>
        <dbReference type="Proteomes" id="UP001522905"/>
    </source>
</evidence>
<keyword evidence="2" id="KW-1185">Reference proteome</keyword>
<gene>
    <name evidence="1" type="ORF">LNP07_06725</name>
</gene>